<dbReference type="EMBL" id="JACXVP010000002">
    <property type="protein sequence ID" value="KAG5620122.1"/>
    <property type="molecule type" value="Genomic_DNA"/>
</dbReference>
<dbReference type="PANTHER" id="PTHR34427:SF16">
    <property type="entry name" value="DUF4283 DOMAIN-CONTAINING PROTEIN"/>
    <property type="match status" value="1"/>
</dbReference>
<dbReference type="InterPro" id="IPR005135">
    <property type="entry name" value="Endo/exonuclease/phosphatase"/>
</dbReference>
<accession>A0A9J6A6Z5</accession>
<evidence type="ECO:0000259" key="1">
    <source>
        <dbReference type="Pfam" id="PF03372"/>
    </source>
</evidence>
<organism evidence="2 3">
    <name type="scientific">Solanum commersonii</name>
    <name type="common">Commerson's wild potato</name>
    <name type="synonym">Commerson's nightshade</name>
    <dbReference type="NCBI Taxonomy" id="4109"/>
    <lineage>
        <taxon>Eukaryota</taxon>
        <taxon>Viridiplantae</taxon>
        <taxon>Streptophyta</taxon>
        <taxon>Embryophyta</taxon>
        <taxon>Tracheophyta</taxon>
        <taxon>Spermatophyta</taxon>
        <taxon>Magnoliopsida</taxon>
        <taxon>eudicotyledons</taxon>
        <taxon>Gunneridae</taxon>
        <taxon>Pentapetalae</taxon>
        <taxon>asterids</taxon>
        <taxon>lamiids</taxon>
        <taxon>Solanales</taxon>
        <taxon>Solanaceae</taxon>
        <taxon>Solanoideae</taxon>
        <taxon>Solaneae</taxon>
        <taxon>Solanum</taxon>
    </lineage>
</organism>
<dbReference type="Proteomes" id="UP000824120">
    <property type="component" value="Chromosome 2"/>
</dbReference>
<keyword evidence="3" id="KW-1185">Reference proteome</keyword>
<evidence type="ECO:0000313" key="2">
    <source>
        <dbReference type="EMBL" id="KAG5620122.1"/>
    </source>
</evidence>
<dbReference type="Pfam" id="PF03372">
    <property type="entry name" value="Exo_endo_phos"/>
    <property type="match status" value="1"/>
</dbReference>
<evidence type="ECO:0000313" key="3">
    <source>
        <dbReference type="Proteomes" id="UP000824120"/>
    </source>
</evidence>
<feature type="domain" description="Endonuclease/exonuclease/phosphatase" evidence="1">
    <location>
        <begin position="413"/>
        <end position="602"/>
    </location>
</feature>
<dbReference type="SUPFAM" id="SSF56219">
    <property type="entry name" value="DNase I-like"/>
    <property type="match status" value="1"/>
</dbReference>
<reference evidence="2 3" key="1">
    <citation type="submission" date="2020-09" db="EMBL/GenBank/DDBJ databases">
        <title>De no assembly of potato wild relative species, Solanum commersonii.</title>
        <authorList>
            <person name="Cho K."/>
        </authorList>
    </citation>
    <scope>NUCLEOTIDE SEQUENCE [LARGE SCALE GENOMIC DNA]</scope>
    <source>
        <strain evidence="2">LZ3.2</strain>
        <tissue evidence="2">Leaf</tissue>
    </source>
</reference>
<name>A0A9J6A6Z5_SOLCO</name>
<dbReference type="AlphaFoldDB" id="A0A9J6A6Z5"/>
<protein>
    <recommendedName>
        <fullName evidence="1">Endonuclease/exonuclease/phosphatase domain-containing protein</fullName>
    </recommendedName>
</protein>
<dbReference type="InterPro" id="IPR036691">
    <property type="entry name" value="Endo/exonu/phosph_ase_sf"/>
</dbReference>
<proteinExistence type="predicted"/>
<dbReference type="Gene3D" id="3.60.10.10">
    <property type="entry name" value="Endonuclease/exonuclease/phosphatase"/>
    <property type="match status" value="1"/>
</dbReference>
<dbReference type="OrthoDB" id="1329321at2759"/>
<sequence>MAETILQGQWLWNNQKVQLKWWSQTVGCIPNSSKVTKTWIKAVGVPLHLWSQKTFREIGEFCGGWVATEEESELKNHLKWARILVENDGRSLPREVVITQGGITYYIPIWPESKARFEISPEVEEEVAGEEDAGLFPVNVMTQQIREKSFCKKVQVSPFSRYSVDITHMGEKCLTAGGQIRVHAHEEHMPFLSDEINVGQGLMLGQQLEPKKGKVYSGQIGPDLASHVIFNDLQGNQNTHVGFDQFFEVLVNTVDLEQTHAQLQLTNSTNAWDKAISNLVEAVQGGTPQGISVMEKAREENSNGTLEIESGIIEEVVPLHIHQEQAIIEEERETSAWVKQNMIKLSKLLGIDFQGHEEEALELLLQVDSCRQARRMESVGISKRSRCKGVQELKSLVTFDVKFKDSGCRNKGRKGLNDREKRRLVQTLVVDWKADIVCFQETKLEGEITNLVKQIWGEDGSNLPTLKQMALEESTEGEVLEIGAYTLTCKFEAQFQNFSCHLTGVYAPNCYIERRKVWEEIADGRGLMEGPWAICGDFNTTRYVSEKRNCNRRSRGMIEFSDFIEDMNLIDLQLQDGNYTWFKGDNHDTASRIDRFLLSEEWDDCFSNIKQSPLQRLASNHTPLALQGGSWIKKKNYFKFENWWLGTAGFNDRIKEWWNSFSFKGRPDFVLSCKLKALKHKLKDWSRSEAGNLVIQRKQTLEQLAEMDMILEYRPLTEQESAKKADLTLELEGLIKNEEVVWRQKSRALWLKEGDRNTKFFHKVANAHKRFNYIDQLMVQGELTEESTRIESEIAGKLHRGGSLKVFESRVRGDKALVRMVSPWVSSLSLWEIVKQDIMNAFHNFHEQEVFERSLNATFITLIPKKKVANEAIDSRVQQKKPGILCKLDIEKAYDHVTGSTCYSIFEEVGLWEEMDTLD</sequence>
<gene>
    <name evidence="2" type="ORF">H5410_005340</name>
</gene>
<comment type="caution">
    <text evidence="2">The sequence shown here is derived from an EMBL/GenBank/DDBJ whole genome shotgun (WGS) entry which is preliminary data.</text>
</comment>
<dbReference type="GO" id="GO:0003824">
    <property type="term" value="F:catalytic activity"/>
    <property type="evidence" value="ECO:0007669"/>
    <property type="project" value="InterPro"/>
</dbReference>
<dbReference type="PANTHER" id="PTHR34427">
    <property type="entry name" value="DUF4283 DOMAIN PROTEIN"/>
    <property type="match status" value="1"/>
</dbReference>